<evidence type="ECO:0000313" key="2">
    <source>
        <dbReference type="EMBL" id="SMF75469.1"/>
    </source>
</evidence>
<dbReference type="PROSITE" id="PS51318">
    <property type="entry name" value="TAT"/>
    <property type="match status" value="1"/>
</dbReference>
<proteinExistence type="predicted"/>
<keyword evidence="1" id="KW-0732">Signal</keyword>
<dbReference type="Proteomes" id="UP000192917">
    <property type="component" value="Unassembled WGS sequence"/>
</dbReference>
<dbReference type="NCBIfam" id="TIGR01409">
    <property type="entry name" value="TAT_signal_seq"/>
    <property type="match status" value="1"/>
</dbReference>
<evidence type="ECO:0000256" key="1">
    <source>
        <dbReference type="SAM" id="SignalP"/>
    </source>
</evidence>
<dbReference type="RefSeq" id="WP_143596360.1">
    <property type="nucleotide sequence ID" value="NZ_FWZX01000034.1"/>
</dbReference>
<dbReference type="STRING" id="560819.SAMN05428998_13427"/>
<dbReference type="InterPro" id="IPR019546">
    <property type="entry name" value="TAT_signal_bac_arc"/>
</dbReference>
<dbReference type="EMBL" id="FWZX01000034">
    <property type="protein sequence ID" value="SMF75469.1"/>
    <property type="molecule type" value="Genomic_DNA"/>
</dbReference>
<dbReference type="InterPro" id="IPR006311">
    <property type="entry name" value="TAT_signal"/>
</dbReference>
<keyword evidence="3" id="KW-1185">Reference proteome</keyword>
<sequence length="183" mass="19467">MTRKGMNRRQFLQGSALATAAALGSGALAGAARALAAELELSTLDPKTAAGLLVMTRRIYPHDTLADQYYGGVVEALDEAAKADPAVAALLKDGVAGLDLPMEMAFLELSEGNQLKVLTGLAGTPFFQKVRGTAVVALYNNELVWRHFGYEGASFPYGGYLHRGFDDLAWLPQPPEDASPKAE</sequence>
<protein>
    <submittedName>
        <fullName evidence="2">Tat (Twin-arginine translocation) pathway signal sequence</fullName>
    </submittedName>
</protein>
<accession>A0A1Y6CLE7</accession>
<organism evidence="2 3">
    <name type="scientific">Tistlia consotensis USBA 355</name>
    <dbReference type="NCBI Taxonomy" id="560819"/>
    <lineage>
        <taxon>Bacteria</taxon>
        <taxon>Pseudomonadati</taxon>
        <taxon>Pseudomonadota</taxon>
        <taxon>Alphaproteobacteria</taxon>
        <taxon>Rhodospirillales</taxon>
        <taxon>Rhodovibrionaceae</taxon>
        <taxon>Tistlia</taxon>
    </lineage>
</organism>
<feature type="chain" id="PRO_5012509203" evidence="1">
    <location>
        <begin position="37"/>
        <end position="183"/>
    </location>
</feature>
<gene>
    <name evidence="2" type="ORF">SAMN05428998_13427</name>
</gene>
<dbReference type="Pfam" id="PF10518">
    <property type="entry name" value="TAT_signal"/>
    <property type="match status" value="1"/>
</dbReference>
<dbReference type="AlphaFoldDB" id="A0A1Y6CLE7"/>
<reference evidence="2 3" key="1">
    <citation type="submission" date="2017-04" db="EMBL/GenBank/DDBJ databases">
        <authorList>
            <person name="Afonso C.L."/>
            <person name="Miller P.J."/>
            <person name="Scott M.A."/>
            <person name="Spackman E."/>
            <person name="Goraichik I."/>
            <person name="Dimitrov K.M."/>
            <person name="Suarez D.L."/>
            <person name="Swayne D.E."/>
        </authorList>
    </citation>
    <scope>NUCLEOTIDE SEQUENCE [LARGE SCALE GENOMIC DNA]</scope>
    <source>
        <strain evidence="2 3">USBA 355</strain>
    </source>
</reference>
<name>A0A1Y6CLE7_9PROT</name>
<evidence type="ECO:0000313" key="3">
    <source>
        <dbReference type="Proteomes" id="UP000192917"/>
    </source>
</evidence>
<feature type="signal peptide" evidence="1">
    <location>
        <begin position="1"/>
        <end position="36"/>
    </location>
</feature>